<sequence>MTPLAFEMISARLRAWQFPGGIDGVVGIASGGVVPAALAAHQLGVGMRVIALNYRDEKNEPRHAEPVLLGSAPDLGAWKRVLLVDDVWVSGKSWRAARALLPETIEVLPFVMKGKVDFALISDINGCVMWPWKTYPQTE</sequence>
<name>A0A2U8E0W0_9BACT</name>
<evidence type="ECO:0000259" key="1">
    <source>
        <dbReference type="Pfam" id="PF00156"/>
    </source>
</evidence>
<proteinExistence type="predicted"/>
<dbReference type="InterPro" id="IPR029057">
    <property type="entry name" value="PRTase-like"/>
</dbReference>
<evidence type="ECO:0000313" key="2">
    <source>
        <dbReference type="EMBL" id="AWI08460.1"/>
    </source>
</evidence>
<reference evidence="2 3" key="1">
    <citation type="journal article" date="2018" name="Syst. Appl. Microbiol.">
        <title>Ereboglobus luteus gen. nov. sp. nov. from cockroach guts, and new insights into the oxygen relationship of the genera Opitutus and Didymococcus (Verrucomicrobia: Opitutaceae).</title>
        <authorList>
            <person name="Tegtmeier D."/>
            <person name="Belitz A."/>
            <person name="Radek R."/>
            <person name="Heimerl T."/>
            <person name="Brune A."/>
        </authorList>
    </citation>
    <scope>NUCLEOTIDE SEQUENCE [LARGE SCALE GENOMIC DNA]</scope>
    <source>
        <strain evidence="2 3">Ho45</strain>
    </source>
</reference>
<dbReference type="CDD" id="cd06223">
    <property type="entry name" value="PRTases_typeI"/>
    <property type="match status" value="1"/>
</dbReference>
<dbReference type="RefSeq" id="WP_108824268.1">
    <property type="nucleotide sequence ID" value="NZ_CP023004.1"/>
</dbReference>
<organism evidence="2 3">
    <name type="scientific">Ereboglobus luteus</name>
    <dbReference type="NCBI Taxonomy" id="1796921"/>
    <lineage>
        <taxon>Bacteria</taxon>
        <taxon>Pseudomonadati</taxon>
        <taxon>Verrucomicrobiota</taxon>
        <taxon>Opitutia</taxon>
        <taxon>Opitutales</taxon>
        <taxon>Opitutaceae</taxon>
        <taxon>Ereboglobus</taxon>
    </lineage>
</organism>
<accession>A0A2U8E0W0</accession>
<dbReference type="OrthoDB" id="997861at2"/>
<protein>
    <recommendedName>
        <fullName evidence="1">Phosphoribosyltransferase domain-containing protein</fullName>
    </recommendedName>
</protein>
<dbReference type="Gene3D" id="3.40.50.2020">
    <property type="match status" value="1"/>
</dbReference>
<dbReference type="Proteomes" id="UP000244896">
    <property type="component" value="Chromosome"/>
</dbReference>
<feature type="domain" description="Phosphoribosyltransferase" evidence="1">
    <location>
        <begin position="15"/>
        <end position="101"/>
    </location>
</feature>
<keyword evidence="3" id="KW-1185">Reference proteome</keyword>
<dbReference type="SUPFAM" id="SSF53271">
    <property type="entry name" value="PRTase-like"/>
    <property type="match status" value="1"/>
</dbReference>
<gene>
    <name evidence="2" type="ORF">CKA38_03625</name>
</gene>
<dbReference type="AlphaFoldDB" id="A0A2U8E0W0"/>
<dbReference type="Pfam" id="PF00156">
    <property type="entry name" value="Pribosyltran"/>
    <property type="match status" value="1"/>
</dbReference>
<dbReference type="KEGG" id="elut:CKA38_03625"/>
<evidence type="ECO:0000313" key="3">
    <source>
        <dbReference type="Proteomes" id="UP000244896"/>
    </source>
</evidence>
<dbReference type="EMBL" id="CP023004">
    <property type="protein sequence ID" value="AWI08460.1"/>
    <property type="molecule type" value="Genomic_DNA"/>
</dbReference>
<dbReference type="InterPro" id="IPR000836">
    <property type="entry name" value="PRTase_dom"/>
</dbReference>